<dbReference type="EMBL" id="CP000857">
    <property type="protein sequence ID" value="ACN45729.1"/>
    <property type="molecule type" value="Genomic_DNA"/>
</dbReference>
<evidence type="ECO:0000313" key="2">
    <source>
        <dbReference type="Proteomes" id="UP000001599"/>
    </source>
</evidence>
<accession>C0Q110</accession>
<gene>
    <name evidence="1" type="ordered locus">SPC_1580</name>
</gene>
<proteinExistence type="predicted"/>
<protein>
    <submittedName>
        <fullName evidence="1">Uncharacterized protein</fullName>
    </submittedName>
</protein>
<reference evidence="1 2" key="1">
    <citation type="journal article" date="2009" name="PLoS ONE">
        <title>Salmonella paratyphi C: genetic divergence from Salmonella choleraesuis and pathogenic convergence with Salmonella typhi.</title>
        <authorList>
            <person name="Liu W.-Q."/>
            <person name="Feng Y."/>
            <person name="Wang Y."/>
            <person name="Zou Q.-H."/>
            <person name="Chen F."/>
            <person name="Guo J.-T."/>
            <person name="Peng Y.-H."/>
            <person name="Jin Y."/>
            <person name="Li Y.-G."/>
            <person name="Hu S.-N."/>
            <person name="Johnston R.N."/>
            <person name="Liu G.-R."/>
            <person name="Liu S.-L."/>
        </authorList>
    </citation>
    <scope>NUCLEOTIDE SEQUENCE [LARGE SCALE GENOMIC DNA]</scope>
    <source>
        <strain evidence="1 2">RKS4594</strain>
    </source>
</reference>
<name>C0Q110_SALPC</name>
<dbReference type="Proteomes" id="UP000001599">
    <property type="component" value="Chromosome"/>
</dbReference>
<sequence>MQKERELNDDNYHDYITNMNDFYEFGSSLNSTERIKCE</sequence>
<dbReference type="KEGG" id="sei:SPC_1580"/>
<evidence type="ECO:0000313" key="1">
    <source>
        <dbReference type="EMBL" id="ACN45729.1"/>
    </source>
</evidence>
<dbReference type="HOGENOM" id="CLU_3332850_0_0_6"/>
<dbReference type="AlphaFoldDB" id="C0Q110"/>
<organism evidence="1 2">
    <name type="scientific">Salmonella paratyphi C (strain RKS4594)</name>
    <dbReference type="NCBI Taxonomy" id="476213"/>
    <lineage>
        <taxon>Bacteria</taxon>
        <taxon>Pseudomonadati</taxon>
        <taxon>Pseudomonadota</taxon>
        <taxon>Gammaproteobacteria</taxon>
        <taxon>Enterobacterales</taxon>
        <taxon>Enterobacteriaceae</taxon>
        <taxon>Salmonella</taxon>
    </lineage>
</organism>